<evidence type="ECO:0000256" key="1">
    <source>
        <dbReference type="SAM" id="Phobius"/>
    </source>
</evidence>
<keyword evidence="1" id="KW-0812">Transmembrane</keyword>
<dbReference type="HOGENOM" id="CLU_1044800_0_0_9"/>
<keyword evidence="3" id="KW-1185">Reference proteome</keyword>
<evidence type="ECO:0008006" key="4">
    <source>
        <dbReference type="Google" id="ProtNLM"/>
    </source>
</evidence>
<evidence type="ECO:0000313" key="2">
    <source>
        <dbReference type="EMBL" id="ACV61650.1"/>
    </source>
</evidence>
<organism evidence="2 3">
    <name type="scientific">Desulfofarcimen acetoxidans (strain ATCC 49208 / DSM 771 / KCTC 5769 / VKM B-1644 / 5575)</name>
    <name type="common">Desulfotomaculum acetoxidans</name>
    <dbReference type="NCBI Taxonomy" id="485916"/>
    <lineage>
        <taxon>Bacteria</taxon>
        <taxon>Bacillati</taxon>
        <taxon>Bacillota</taxon>
        <taxon>Clostridia</taxon>
        <taxon>Eubacteriales</taxon>
        <taxon>Peptococcaceae</taxon>
        <taxon>Desulfofarcimen</taxon>
    </lineage>
</organism>
<evidence type="ECO:0000313" key="3">
    <source>
        <dbReference type="Proteomes" id="UP000002217"/>
    </source>
</evidence>
<dbReference type="AlphaFoldDB" id="C8W1K5"/>
<protein>
    <recommendedName>
        <fullName evidence="4">DUF1570 domain-containing protein</fullName>
    </recommendedName>
</protein>
<reference evidence="2 3" key="1">
    <citation type="journal article" date="2009" name="Stand. Genomic Sci.">
        <title>Complete genome sequence of Desulfotomaculum acetoxidans type strain (5575).</title>
        <authorList>
            <person name="Spring S."/>
            <person name="Lapidus A."/>
            <person name="Schroder M."/>
            <person name="Gleim D."/>
            <person name="Sims D."/>
            <person name="Meincke L."/>
            <person name="Glavina Del Rio T."/>
            <person name="Tice H."/>
            <person name="Copeland A."/>
            <person name="Cheng J.F."/>
            <person name="Lucas S."/>
            <person name="Chen F."/>
            <person name="Nolan M."/>
            <person name="Bruce D."/>
            <person name="Goodwin L."/>
            <person name="Pitluck S."/>
            <person name="Ivanova N."/>
            <person name="Mavromatis K."/>
            <person name="Mikhailova N."/>
            <person name="Pati A."/>
            <person name="Chen A."/>
            <person name="Palaniappan K."/>
            <person name="Land M."/>
            <person name="Hauser L."/>
            <person name="Chang Y.J."/>
            <person name="Jeffries C.D."/>
            <person name="Chain P."/>
            <person name="Saunders E."/>
            <person name="Brettin T."/>
            <person name="Detter J.C."/>
            <person name="Goker M."/>
            <person name="Bristow J."/>
            <person name="Eisen J.A."/>
            <person name="Markowitz V."/>
            <person name="Hugenholtz P."/>
            <person name="Kyrpides N.C."/>
            <person name="Klenk H.P."/>
            <person name="Han C."/>
        </authorList>
    </citation>
    <scope>NUCLEOTIDE SEQUENCE [LARGE SCALE GENOMIC DNA]</scope>
    <source>
        <strain evidence="3">ATCC 49208 / DSM 771 / VKM B-1644</strain>
    </source>
</reference>
<accession>C8W1K5</accession>
<keyword evidence="1" id="KW-0472">Membrane</keyword>
<gene>
    <name evidence="2" type="ordered locus">Dtox_0736</name>
</gene>
<dbReference type="KEGG" id="dae:Dtox_0736"/>
<sequence length="266" mass="31459">MVSFLRYNFGKKPINLYFTGICIFIFLCLNFLLYYGTEKPQYKKYKVSNNIMVCYSSDTQLSLIKNIEKNIPNFIKTSSKYFTPTCYERNITIYLKNKNTAKRDKKLLMASGYSIDNKIVILTEKNIIDLHNGNQITYLNPDPLKTFFHEYTHQLINASNVDLLLPIWFKEGLAEYISHNTIQDLNYEYKNSLNFCIITNPANWNLYSYEMLYQSSEFYIHKIISIWGTSAIYQIINNVGEENDFIRVFEHITNCKFEDIINRLNK</sequence>
<proteinExistence type="predicted"/>
<keyword evidence="1" id="KW-1133">Transmembrane helix</keyword>
<feature type="transmembrane region" description="Helical" evidence="1">
    <location>
        <begin position="14"/>
        <end position="36"/>
    </location>
</feature>
<dbReference type="EMBL" id="CP001720">
    <property type="protein sequence ID" value="ACV61650.1"/>
    <property type="molecule type" value="Genomic_DNA"/>
</dbReference>
<name>C8W1K5_DESAS</name>
<dbReference type="Proteomes" id="UP000002217">
    <property type="component" value="Chromosome"/>
</dbReference>